<sequence>MKSTTRRLPEEPGSSLDDSTYEMLTDSLIEISDDEAHTESIASTSDAPTPDDVSAFSDDDDDFESGERALDASIQSMHAAAEDDDLETPLAPGGEDSMLTMVPDNMYGSGRSSMILLDEESTESANAALGSAILKTLPTQREGLPKVLECYGRAQIRLVVKAGLSPRHMPTPESYKILYLGLPERWVQDNITSHIHAALTASPSNTRSVMVRGQMEPLGPVVHAYRCAQLEVHDADAVLPDLLIRTDDGERLKINRHKASRFDLVVFCHTERDAAADPRAFDSVRATLRKHKIPMIELSDIHPYGAGTPTSTYNMRSLAACIEGRDDDEADFELLETLPPDAYTFCGLEPAQVNRHLALISPHLMPSSVEVAQKSRISHVGDTMRAVGKQLRTGAPATTKVMLLSFALVAVLSAFVLSPVLMPLMLQKPTEVVVEAPALSVVPESSPLITPPAVSSTSIASVPSPSSPSVSVPKGLTVIAPQAKQLKPKQDKKMDEKLNGFDIQTAGEKQFVLTPSKELASSRKKPQLQIQVFRNTTSVPVRYVRTITGEYFVDLAEEYPFGKFNVCIASYSKPLLRQSFEVSLGHNKTWFDQMLGMATSKAANAQTLLSDVSSSAMRQLHERLDSIAGTKLGRWVEDGRHLEELAYRNTKEGLESGAEIIKHVPEATWMGLRRATAPMRLSQTMWKARMNALRMRCDAETAVGSLLKLSHGQSSRACSELQAHAHKGVGRT</sequence>
<evidence type="ECO:0008006" key="5">
    <source>
        <dbReference type="Google" id="ProtNLM"/>
    </source>
</evidence>
<feature type="region of interest" description="Disordered" evidence="1">
    <location>
        <begin position="78"/>
        <end position="103"/>
    </location>
</feature>
<feature type="region of interest" description="Disordered" evidence="1">
    <location>
        <begin position="1"/>
        <end position="63"/>
    </location>
</feature>
<feature type="transmembrane region" description="Helical" evidence="2">
    <location>
        <begin position="401"/>
        <end position="426"/>
    </location>
</feature>
<dbReference type="EMBL" id="JAKIXB020000050">
    <property type="protein sequence ID" value="KAL1592075.1"/>
    <property type="molecule type" value="Genomic_DNA"/>
</dbReference>
<evidence type="ECO:0000256" key="1">
    <source>
        <dbReference type="SAM" id="MobiDB-lite"/>
    </source>
</evidence>
<proteinExistence type="predicted"/>
<comment type="caution">
    <text evidence="3">The sequence shown here is derived from an EMBL/GenBank/DDBJ whole genome shotgun (WGS) entry which is preliminary data.</text>
</comment>
<keyword evidence="2" id="KW-0812">Transmembrane</keyword>
<keyword evidence="4" id="KW-1185">Reference proteome</keyword>
<organism evidence="3 4">
    <name type="scientific">Nothophoma quercina</name>
    <dbReference type="NCBI Taxonomy" id="749835"/>
    <lineage>
        <taxon>Eukaryota</taxon>
        <taxon>Fungi</taxon>
        <taxon>Dikarya</taxon>
        <taxon>Ascomycota</taxon>
        <taxon>Pezizomycotina</taxon>
        <taxon>Dothideomycetes</taxon>
        <taxon>Pleosporomycetidae</taxon>
        <taxon>Pleosporales</taxon>
        <taxon>Pleosporineae</taxon>
        <taxon>Didymellaceae</taxon>
        <taxon>Nothophoma</taxon>
    </lineage>
</organism>
<keyword evidence="2" id="KW-0472">Membrane</keyword>
<evidence type="ECO:0000256" key="2">
    <source>
        <dbReference type="SAM" id="Phobius"/>
    </source>
</evidence>
<name>A0ABR3QIU9_9PLEO</name>
<reference evidence="3 4" key="1">
    <citation type="submission" date="2024-02" db="EMBL/GenBank/DDBJ databases">
        <title>De novo assembly and annotation of 12 fungi associated with fruit tree decline syndrome in Ontario, Canada.</title>
        <authorList>
            <person name="Sulman M."/>
            <person name="Ellouze W."/>
            <person name="Ilyukhin E."/>
        </authorList>
    </citation>
    <scope>NUCLEOTIDE SEQUENCE [LARGE SCALE GENOMIC DNA]</scope>
    <source>
        <strain evidence="3 4">M97-236</strain>
    </source>
</reference>
<gene>
    <name evidence="3" type="ORF">SLS59_009957</name>
</gene>
<evidence type="ECO:0000313" key="4">
    <source>
        <dbReference type="Proteomes" id="UP001521222"/>
    </source>
</evidence>
<dbReference type="Proteomes" id="UP001521222">
    <property type="component" value="Unassembled WGS sequence"/>
</dbReference>
<evidence type="ECO:0000313" key="3">
    <source>
        <dbReference type="EMBL" id="KAL1592075.1"/>
    </source>
</evidence>
<protein>
    <recommendedName>
        <fullName evidence="5">Transmembrane protein</fullName>
    </recommendedName>
</protein>
<keyword evidence="2" id="KW-1133">Transmembrane helix</keyword>
<accession>A0ABR3QIU9</accession>